<feature type="transmembrane region" description="Helical" evidence="1">
    <location>
        <begin position="24"/>
        <end position="45"/>
    </location>
</feature>
<gene>
    <name evidence="3" type="ORF">EII11_07305</name>
</gene>
<feature type="transmembrane region" description="Helical" evidence="1">
    <location>
        <begin position="283"/>
        <end position="311"/>
    </location>
</feature>
<feature type="transmembrane region" description="Helical" evidence="1">
    <location>
        <begin position="126"/>
        <end position="159"/>
    </location>
</feature>
<sequence>MSTLLSFTEGNAPRYPAPDVARGFMLLLIALANVGTWAAFTGTWQTSSALDSFLTILRLGFVDQRSYPLFAMLFGFGLAIMVQRQRAHSLKYARRRADAMSRRSRPEYLLAVASEKARNLLHRRAWWMLLVGLLHGLIFPGDVIGSYALVALLFAGLIVAEKYRTMIALGVIPLLLGVVGVGIDELIPTGETEQLLLVEYTPLTPLLHLGTWVTITLTSLAFSNILLAAALGAYLATADIISHPERHRHLLMASAIVGLSVGVVTGLPAGLVEGGYLSGEGMWWIYGLASLGGVPAAWGWLSLLTLFAGPARQGTDVRGARWVLCAVGRRSMTAYLAQSLFFLLVFSVASAVELPVSESANVLIACLGWALIATGCVALEKAGKRGPFEVLLRRAVAQTRTVEPRPVIADVAFLTAT</sequence>
<accession>A0A3P1SE71</accession>
<evidence type="ECO:0000259" key="2">
    <source>
        <dbReference type="Pfam" id="PF04235"/>
    </source>
</evidence>
<feature type="domain" description="DUF418" evidence="2">
    <location>
        <begin position="237"/>
        <end position="396"/>
    </location>
</feature>
<feature type="transmembrane region" description="Helical" evidence="1">
    <location>
        <begin position="332"/>
        <end position="354"/>
    </location>
</feature>
<evidence type="ECO:0000313" key="3">
    <source>
        <dbReference type="EMBL" id="RRC95035.1"/>
    </source>
</evidence>
<keyword evidence="4" id="KW-1185">Reference proteome</keyword>
<organism evidence="3 4">
    <name type="scientific">Schaalia canis</name>
    <dbReference type="NCBI Taxonomy" id="100469"/>
    <lineage>
        <taxon>Bacteria</taxon>
        <taxon>Bacillati</taxon>
        <taxon>Actinomycetota</taxon>
        <taxon>Actinomycetes</taxon>
        <taxon>Actinomycetales</taxon>
        <taxon>Actinomycetaceae</taxon>
        <taxon>Schaalia</taxon>
    </lineage>
</organism>
<feature type="transmembrane region" description="Helical" evidence="1">
    <location>
        <begin position="65"/>
        <end position="82"/>
    </location>
</feature>
<reference evidence="3 4" key="1">
    <citation type="submission" date="2018-11" db="EMBL/GenBank/DDBJ databases">
        <title>Genomes From Bacteria Associated with the Canine Oral Cavity: a Test Case for Automated Genome-Based Taxonomic Assignment.</title>
        <authorList>
            <person name="Coil D.A."/>
            <person name="Jospin G."/>
            <person name="Darling A.E."/>
            <person name="Wallis C."/>
            <person name="Davis I.J."/>
            <person name="Harris S."/>
            <person name="Eisen J.A."/>
            <person name="Holcombe L.J."/>
            <person name="O'Flynn C."/>
        </authorList>
    </citation>
    <scope>NUCLEOTIDE SEQUENCE [LARGE SCALE GENOMIC DNA]</scope>
    <source>
        <strain evidence="3 4">OH770</strain>
    </source>
</reference>
<keyword evidence="1" id="KW-1133">Transmembrane helix</keyword>
<dbReference type="RefSeq" id="WP_124870853.1">
    <property type="nucleotide sequence ID" value="NZ_RQZF01000007.1"/>
</dbReference>
<name>A0A3P1SE71_9ACTO</name>
<keyword evidence="1" id="KW-0472">Membrane</keyword>
<evidence type="ECO:0000313" key="4">
    <source>
        <dbReference type="Proteomes" id="UP000280444"/>
    </source>
</evidence>
<keyword evidence="1" id="KW-0812">Transmembrane</keyword>
<evidence type="ECO:0000256" key="1">
    <source>
        <dbReference type="SAM" id="Phobius"/>
    </source>
</evidence>
<dbReference type="InterPro" id="IPR052529">
    <property type="entry name" value="Bact_Transport_Assoc"/>
</dbReference>
<dbReference type="InterPro" id="IPR007349">
    <property type="entry name" value="DUF418"/>
</dbReference>
<feature type="transmembrane region" description="Helical" evidence="1">
    <location>
        <begin position="165"/>
        <end position="183"/>
    </location>
</feature>
<dbReference type="OrthoDB" id="2388539at2"/>
<dbReference type="PANTHER" id="PTHR30590:SF2">
    <property type="entry name" value="INNER MEMBRANE PROTEIN"/>
    <property type="match status" value="1"/>
</dbReference>
<dbReference type="EMBL" id="RQZF01000007">
    <property type="protein sequence ID" value="RRC95035.1"/>
    <property type="molecule type" value="Genomic_DNA"/>
</dbReference>
<dbReference type="Pfam" id="PF04235">
    <property type="entry name" value="DUF418"/>
    <property type="match status" value="1"/>
</dbReference>
<feature type="transmembrane region" description="Helical" evidence="1">
    <location>
        <begin position="250"/>
        <end position="271"/>
    </location>
</feature>
<comment type="caution">
    <text evidence="3">The sequence shown here is derived from an EMBL/GenBank/DDBJ whole genome shotgun (WGS) entry which is preliminary data.</text>
</comment>
<dbReference type="PANTHER" id="PTHR30590">
    <property type="entry name" value="INNER MEMBRANE PROTEIN"/>
    <property type="match status" value="1"/>
</dbReference>
<protein>
    <submittedName>
        <fullName evidence="3">DUF418 domain-containing protein</fullName>
    </submittedName>
</protein>
<feature type="transmembrane region" description="Helical" evidence="1">
    <location>
        <begin position="360"/>
        <end position="379"/>
    </location>
</feature>
<dbReference type="Proteomes" id="UP000280444">
    <property type="component" value="Unassembled WGS sequence"/>
</dbReference>
<dbReference type="AlphaFoldDB" id="A0A3P1SE71"/>
<proteinExistence type="predicted"/>